<sequence>MYSSQQDYGGLVSMPLSLHFRLVVADVMLYFGVAVPGCWEELPKSHIGFSISLCENWVGGRLPRDRLSLCDPPKKQSIKLGCKRPPQRQAVRLVDVILEVILITWYHLNNNSAQVERSDQLVGSLGWERRGRAARCEVVASLWLL</sequence>
<organism evidence="1 2">
    <name type="scientific">Petrolisthes manimaculis</name>
    <dbReference type="NCBI Taxonomy" id="1843537"/>
    <lineage>
        <taxon>Eukaryota</taxon>
        <taxon>Metazoa</taxon>
        <taxon>Ecdysozoa</taxon>
        <taxon>Arthropoda</taxon>
        <taxon>Crustacea</taxon>
        <taxon>Multicrustacea</taxon>
        <taxon>Malacostraca</taxon>
        <taxon>Eumalacostraca</taxon>
        <taxon>Eucarida</taxon>
        <taxon>Decapoda</taxon>
        <taxon>Pleocyemata</taxon>
        <taxon>Anomura</taxon>
        <taxon>Galatheoidea</taxon>
        <taxon>Porcellanidae</taxon>
        <taxon>Petrolisthes</taxon>
    </lineage>
</organism>
<proteinExistence type="predicted"/>
<accession>A0AAE1UFY3</accession>
<name>A0AAE1UFY3_9EUCA</name>
<gene>
    <name evidence="1" type="ORF">Pmani_011668</name>
</gene>
<dbReference type="EMBL" id="JAWZYT010000938">
    <property type="protein sequence ID" value="KAK4317224.1"/>
    <property type="molecule type" value="Genomic_DNA"/>
</dbReference>
<keyword evidence="2" id="KW-1185">Reference proteome</keyword>
<dbReference type="Proteomes" id="UP001292094">
    <property type="component" value="Unassembled WGS sequence"/>
</dbReference>
<reference evidence="1" key="1">
    <citation type="submission" date="2023-11" db="EMBL/GenBank/DDBJ databases">
        <title>Genome assemblies of two species of porcelain crab, Petrolisthes cinctipes and Petrolisthes manimaculis (Anomura: Porcellanidae).</title>
        <authorList>
            <person name="Angst P."/>
        </authorList>
    </citation>
    <scope>NUCLEOTIDE SEQUENCE</scope>
    <source>
        <strain evidence="1">PB745_02</strain>
        <tissue evidence="1">Gill</tissue>
    </source>
</reference>
<evidence type="ECO:0000313" key="2">
    <source>
        <dbReference type="Proteomes" id="UP001292094"/>
    </source>
</evidence>
<comment type="caution">
    <text evidence="1">The sequence shown here is derived from an EMBL/GenBank/DDBJ whole genome shotgun (WGS) entry which is preliminary data.</text>
</comment>
<protein>
    <submittedName>
        <fullName evidence="1">Uncharacterized protein</fullName>
    </submittedName>
</protein>
<dbReference type="AlphaFoldDB" id="A0AAE1UFY3"/>
<evidence type="ECO:0000313" key="1">
    <source>
        <dbReference type="EMBL" id="KAK4317224.1"/>
    </source>
</evidence>